<protein>
    <submittedName>
        <fullName evidence="1">Uncharacterized protein</fullName>
    </submittedName>
</protein>
<dbReference type="AlphaFoldDB" id="A0AAD4LSG4"/>
<evidence type="ECO:0000313" key="1">
    <source>
        <dbReference type="EMBL" id="KAH8999052.1"/>
    </source>
</evidence>
<name>A0AAD4LSG4_9AGAM</name>
<sequence>AATFFGVKTLPQPTVTRELLKKFTADETKKDANHKSLRHMDLAMDLVPTEESAVVDFATHLLTLLGYLPRDRVARTRSDILLEICDEKRHAKTDVCIMDSKDILLFVQEDKRNKEIKDPEPQEINRMQQLRGQDPIVHKIIPGIILNGTFPVFYKVPVTTQLAQAVALGYYPTERTIVDAHPLEIARPDSGLSEGIRPLDNRKVILSCFEAFKKFVN</sequence>
<keyword evidence="2" id="KW-1185">Reference proteome</keyword>
<reference evidence="1" key="1">
    <citation type="submission" date="2022-01" db="EMBL/GenBank/DDBJ databases">
        <title>Comparative genomics reveals a dynamic genome evolution in the ectomycorrhizal milk-cap (Lactarius) mushrooms.</title>
        <authorList>
            <consortium name="DOE Joint Genome Institute"/>
            <person name="Lebreton A."/>
            <person name="Tang N."/>
            <person name="Kuo A."/>
            <person name="LaButti K."/>
            <person name="Drula E."/>
            <person name="Barry K."/>
            <person name="Clum A."/>
            <person name="Lipzen A."/>
            <person name="Mousain D."/>
            <person name="Ng V."/>
            <person name="Wang R."/>
            <person name="Wang X."/>
            <person name="Dai Y."/>
            <person name="Henrissat B."/>
            <person name="Grigoriev I.V."/>
            <person name="Guerin-Laguette A."/>
            <person name="Yu F."/>
            <person name="Martin F.M."/>
        </authorList>
    </citation>
    <scope>NUCLEOTIDE SEQUENCE</scope>
    <source>
        <strain evidence="1">QP</strain>
    </source>
</reference>
<proteinExistence type="predicted"/>
<feature type="non-terminal residue" evidence="1">
    <location>
        <position position="217"/>
    </location>
</feature>
<organism evidence="1 2">
    <name type="scientific">Lactarius akahatsu</name>
    <dbReference type="NCBI Taxonomy" id="416441"/>
    <lineage>
        <taxon>Eukaryota</taxon>
        <taxon>Fungi</taxon>
        <taxon>Dikarya</taxon>
        <taxon>Basidiomycota</taxon>
        <taxon>Agaricomycotina</taxon>
        <taxon>Agaricomycetes</taxon>
        <taxon>Russulales</taxon>
        <taxon>Russulaceae</taxon>
        <taxon>Lactarius</taxon>
    </lineage>
</organism>
<gene>
    <name evidence="1" type="ORF">EDB92DRAFT_1832187</name>
</gene>
<evidence type="ECO:0000313" key="2">
    <source>
        <dbReference type="Proteomes" id="UP001201163"/>
    </source>
</evidence>
<accession>A0AAD4LSG4</accession>
<comment type="caution">
    <text evidence="1">The sequence shown here is derived from an EMBL/GenBank/DDBJ whole genome shotgun (WGS) entry which is preliminary data.</text>
</comment>
<dbReference type="Proteomes" id="UP001201163">
    <property type="component" value="Unassembled WGS sequence"/>
</dbReference>
<dbReference type="EMBL" id="JAKELL010000004">
    <property type="protein sequence ID" value="KAH8999052.1"/>
    <property type="molecule type" value="Genomic_DNA"/>
</dbReference>